<feature type="domain" description="RecC C-terminal" evidence="10">
    <location>
        <begin position="157"/>
        <end position="376"/>
    </location>
</feature>
<evidence type="ECO:0000259" key="10">
    <source>
        <dbReference type="Pfam" id="PF17946"/>
    </source>
</evidence>
<keyword evidence="2" id="KW-0547">Nucleotide-binding</keyword>
<dbReference type="SUPFAM" id="SSF52540">
    <property type="entry name" value="P-loop containing nucleoside triphosphate hydrolases"/>
    <property type="match status" value="1"/>
</dbReference>
<dbReference type="SUPFAM" id="SSF52980">
    <property type="entry name" value="Restriction endonuclease-like"/>
    <property type="match status" value="1"/>
</dbReference>
<dbReference type="Gene3D" id="1.10.10.990">
    <property type="match status" value="1"/>
</dbReference>
<evidence type="ECO:0000313" key="11">
    <source>
        <dbReference type="EMBL" id="RFA34401.1"/>
    </source>
</evidence>
<keyword evidence="4" id="KW-0378">Hydrolase</keyword>
<accession>A0A3E0WQG3</accession>
<keyword evidence="7" id="KW-0067">ATP-binding</keyword>
<comment type="caution">
    <text evidence="11">The sequence shown here is derived from an EMBL/GenBank/DDBJ whole genome shotgun (WGS) entry which is preliminary data.</text>
</comment>
<dbReference type="EMBL" id="NFZW01000016">
    <property type="protein sequence ID" value="RFA34401.1"/>
    <property type="molecule type" value="Genomic_DNA"/>
</dbReference>
<name>A0A3E0WQG3_9GAMM</name>
<dbReference type="GO" id="GO:0003677">
    <property type="term" value="F:DNA binding"/>
    <property type="evidence" value="ECO:0007669"/>
    <property type="project" value="UniProtKB-KW"/>
</dbReference>
<dbReference type="InterPro" id="IPR041500">
    <property type="entry name" value="RecC_C"/>
</dbReference>
<keyword evidence="6" id="KW-0269">Exonuclease</keyword>
<protein>
    <recommendedName>
        <fullName evidence="10">RecC C-terminal domain-containing protein</fullName>
    </recommendedName>
</protein>
<dbReference type="InterPro" id="IPR011335">
    <property type="entry name" value="Restrct_endonuc-II-like"/>
</dbReference>
<evidence type="ECO:0000256" key="7">
    <source>
        <dbReference type="ARBA" id="ARBA00022840"/>
    </source>
</evidence>
<keyword evidence="1" id="KW-0540">Nuclease</keyword>
<dbReference type="GO" id="GO:0006281">
    <property type="term" value="P:DNA repair"/>
    <property type="evidence" value="ECO:0007669"/>
    <property type="project" value="UniProtKB-KW"/>
</dbReference>
<keyword evidence="3" id="KW-0227">DNA damage</keyword>
<reference evidence="12" key="1">
    <citation type="submission" date="2017-05" db="EMBL/GenBank/DDBJ databases">
        <authorList>
            <person name="Sharma S."/>
            <person name="Sidhu C."/>
            <person name="Pinnaka A.K."/>
        </authorList>
    </citation>
    <scope>NUCLEOTIDE SEQUENCE [LARGE SCALE GENOMIC DNA]</scope>
    <source>
        <strain evidence="12">AK93</strain>
    </source>
</reference>
<dbReference type="GO" id="GO:0006310">
    <property type="term" value="P:DNA recombination"/>
    <property type="evidence" value="ECO:0007669"/>
    <property type="project" value="TreeGrafter"/>
</dbReference>
<keyword evidence="8" id="KW-0238">DNA-binding</keyword>
<evidence type="ECO:0000256" key="4">
    <source>
        <dbReference type="ARBA" id="ARBA00022801"/>
    </source>
</evidence>
<organism evidence="11 12">
    <name type="scientific">Alkalilimnicola ehrlichii</name>
    <dbReference type="NCBI Taxonomy" id="351052"/>
    <lineage>
        <taxon>Bacteria</taxon>
        <taxon>Pseudomonadati</taxon>
        <taxon>Pseudomonadota</taxon>
        <taxon>Gammaproteobacteria</taxon>
        <taxon>Chromatiales</taxon>
        <taxon>Ectothiorhodospiraceae</taxon>
        <taxon>Alkalilimnicola</taxon>
    </lineage>
</organism>
<gene>
    <name evidence="11" type="ORF">CAL65_15290</name>
</gene>
<sequence length="442" mass="49936">MLDRRERRRVSASAPAGRFDLVAQKPRRGDRSPRGEDRYLFLEALLSARRCFYLSYIGQSVRDNSPLPPSVLVDELLDMIELGWTAEDGGALRSRLVTQHRLQPFSQAYFQQAAQEESVRLFSYAEHLCGASAVSGRGTQEPQSFVPEPLPEPSAEWRDVSLEQLSRFWAHPCEYLLKQRLGVSFDHKDGLLDTREPFALDGLSRWALGQDLLAAARHGETDLLELGRATGYLPHGEAGEVLLRREAGKAQRFASSLARFLPSELLAPQPFRLALGEFRLSGALNHLSPQGRYSYRYGALRTKFLLDWWLNHLALCVVQPQGVAPVSYWWSEEGGLKLRPVAKAEALLVDLLTGYWEGLQRPLPFFPRSSFELFLALRAEKTDLLKAAAKPWFGNHNQAGECEEAYCRLAFLDRDPIDEAFEQWGRRVFAPLVAALEEVNDV</sequence>
<evidence type="ECO:0000256" key="2">
    <source>
        <dbReference type="ARBA" id="ARBA00022741"/>
    </source>
</evidence>
<evidence type="ECO:0000256" key="5">
    <source>
        <dbReference type="ARBA" id="ARBA00022806"/>
    </source>
</evidence>
<dbReference type="PANTHER" id="PTHR30591">
    <property type="entry name" value="RECBCD ENZYME SUBUNIT RECC"/>
    <property type="match status" value="1"/>
</dbReference>
<dbReference type="PANTHER" id="PTHR30591:SF1">
    <property type="entry name" value="RECBCD ENZYME SUBUNIT RECC"/>
    <property type="match status" value="1"/>
</dbReference>
<evidence type="ECO:0000256" key="9">
    <source>
        <dbReference type="ARBA" id="ARBA00023204"/>
    </source>
</evidence>
<evidence type="ECO:0000256" key="3">
    <source>
        <dbReference type="ARBA" id="ARBA00022763"/>
    </source>
</evidence>
<dbReference type="Gene3D" id="3.40.50.300">
    <property type="entry name" value="P-loop containing nucleotide triphosphate hydrolases"/>
    <property type="match status" value="1"/>
</dbReference>
<dbReference type="GO" id="GO:0004386">
    <property type="term" value="F:helicase activity"/>
    <property type="evidence" value="ECO:0007669"/>
    <property type="project" value="UniProtKB-KW"/>
</dbReference>
<evidence type="ECO:0000256" key="8">
    <source>
        <dbReference type="ARBA" id="ARBA00023125"/>
    </source>
</evidence>
<evidence type="ECO:0000256" key="6">
    <source>
        <dbReference type="ARBA" id="ARBA00022839"/>
    </source>
</evidence>
<dbReference type="AlphaFoldDB" id="A0A3E0WQG3"/>
<dbReference type="GO" id="GO:0005524">
    <property type="term" value="F:ATP binding"/>
    <property type="evidence" value="ECO:0007669"/>
    <property type="project" value="UniProtKB-KW"/>
</dbReference>
<evidence type="ECO:0000313" key="12">
    <source>
        <dbReference type="Proteomes" id="UP000256763"/>
    </source>
</evidence>
<proteinExistence type="predicted"/>
<dbReference type="Pfam" id="PF17946">
    <property type="entry name" value="RecC_C"/>
    <property type="match status" value="1"/>
</dbReference>
<keyword evidence="5" id="KW-0347">Helicase</keyword>
<keyword evidence="12" id="KW-1185">Reference proteome</keyword>
<dbReference type="OrthoDB" id="9762834at2"/>
<dbReference type="GO" id="GO:0004527">
    <property type="term" value="F:exonuclease activity"/>
    <property type="evidence" value="ECO:0007669"/>
    <property type="project" value="UniProtKB-KW"/>
</dbReference>
<dbReference type="InterPro" id="IPR027417">
    <property type="entry name" value="P-loop_NTPase"/>
</dbReference>
<keyword evidence="9" id="KW-0234">DNA repair</keyword>
<dbReference type="Proteomes" id="UP000256763">
    <property type="component" value="Unassembled WGS sequence"/>
</dbReference>
<evidence type="ECO:0000256" key="1">
    <source>
        <dbReference type="ARBA" id="ARBA00022722"/>
    </source>
</evidence>